<keyword evidence="1" id="KW-0175">Coiled coil</keyword>
<keyword evidence="4" id="KW-1185">Reference proteome</keyword>
<keyword evidence="3" id="KW-0418">Kinase</keyword>
<dbReference type="InterPro" id="IPR051681">
    <property type="entry name" value="Ser/Thr_Kinases-Pseudokinases"/>
</dbReference>
<keyword evidence="3" id="KW-0808">Transferase</keyword>
<comment type="caution">
    <text evidence="3">The sequence shown here is derived from an EMBL/GenBank/DDBJ whole genome shotgun (WGS) entry which is preliminary data.</text>
</comment>
<dbReference type="AlphaFoldDB" id="A0A397T740"/>
<dbReference type="EMBL" id="QKYT01000092">
    <property type="protein sequence ID" value="RIA94023.1"/>
    <property type="molecule type" value="Genomic_DNA"/>
</dbReference>
<dbReference type="Gene3D" id="1.10.510.10">
    <property type="entry name" value="Transferase(Phosphotransferase) domain 1"/>
    <property type="match status" value="2"/>
</dbReference>
<feature type="domain" description="Protein kinase" evidence="2">
    <location>
        <begin position="519"/>
        <end position="691"/>
    </location>
</feature>
<dbReference type="SUPFAM" id="SSF56112">
    <property type="entry name" value="Protein kinase-like (PK-like)"/>
    <property type="match status" value="2"/>
</dbReference>
<dbReference type="InterPro" id="IPR000719">
    <property type="entry name" value="Prot_kinase_dom"/>
</dbReference>
<dbReference type="GO" id="GO:0005524">
    <property type="term" value="F:ATP binding"/>
    <property type="evidence" value="ECO:0007669"/>
    <property type="project" value="InterPro"/>
</dbReference>
<organism evidence="3 4">
    <name type="scientific">Glomus cerebriforme</name>
    <dbReference type="NCBI Taxonomy" id="658196"/>
    <lineage>
        <taxon>Eukaryota</taxon>
        <taxon>Fungi</taxon>
        <taxon>Fungi incertae sedis</taxon>
        <taxon>Mucoromycota</taxon>
        <taxon>Glomeromycotina</taxon>
        <taxon>Glomeromycetes</taxon>
        <taxon>Glomerales</taxon>
        <taxon>Glomeraceae</taxon>
        <taxon>Glomus</taxon>
    </lineage>
</organism>
<evidence type="ECO:0000313" key="4">
    <source>
        <dbReference type="Proteomes" id="UP000265703"/>
    </source>
</evidence>
<dbReference type="InterPro" id="IPR011009">
    <property type="entry name" value="Kinase-like_dom_sf"/>
</dbReference>
<evidence type="ECO:0000256" key="1">
    <source>
        <dbReference type="SAM" id="Coils"/>
    </source>
</evidence>
<dbReference type="InterPro" id="IPR001245">
    <property type="entry name" value="Ser-Thr/Tyr_kinase_cat_dom"/>
</dbReference>
<gene>
    <name evidence="3" type="ORF">C1645_873732</name>
</gene>
<dbReference type="Proteomes" id="UP000265703">
    <property type="component" value="Unassembled WGS sequence"/>
</dbReference>
<evidence type="ECO:0000313" key="3">
    <source>
        <dbReference type="EMBL" id="RIA94023.1"/>
    </source>
</evidence>
<sequence>MEQKFLSDNVFDQIKDFSYRWLTKEQKLLIDKLILNEELKKGYKKYGLCKECKQPNTGYKWCNPCNAKHFQQNFKNWTSNNDNIDKFIQDTQLSAAHNKKVLEWIPYDRFYDIKYIARGGFGKVFKAKWIDGSIDYWDNNIQNWRQPYPNTKVALKSLNNSKNITLEFINEITLHHKVIEESTAIIRLYGITQDPDTKNYMMVLHYAKNGSLRNYLDINKLSWETKIDDLWRFAFGLNEIHKVGLIHRDLHIGNVLYIYSAYITDMGLCKPADYNPLENTKKCVYGVLPYIAPEILRGQNYTKAADIYSFGIIIYEVISGLPPYHDLSHDKDLAIKICQGLRPRFKIKVPRLIVHLIKSCLDANPLNRPSASEVENILNQWWNELINTEAEETEVTEIEKQIKRADEINNKLQTNVPSTGLSYETHSEAIYTSRLLNFNNLPEPKNLDDYYKQYDNVINMEYSETQQVDICQLKINNDELKERYEYYCLCEECKQPNTDTQLSAKEEYKVLEWIPYDRFYDIEYIAKVGFVKVYRANWIDGYLEYWDNEKQNWKRYGFNKIINKITSHHKVYIGDDTSSIIRLYGITQDPDTKNYMMVLQYARNGSLRNHLDISYNKLNWDTKIRDLYYIAYGLNEIHENNLIHQDLHIGNILLTYRPMITDMGLCKPADYYNALEKNKKKCLWCFTLYCS</sequence>
<evidence type="ECO:0000259" key="2">
    <source>
        <dbReference type="PROSITE" id="PS50011"/>
    </source>
</evidence>
<feature type="domain" description="Protein kinase" evidence="2">
    <location>
        <begin position="110"/>
        <end position="382"/>
    </location>
</feature>
<feature type="coiled-coil region" evidence="1">
    <location>
        <begin position="388"/>
        <end position="415"/>
    </location>
</feature>
<reference evidence="3 4" key="1">
    <citation type="submission" date="2018-06" db="EMBL/GenBank/DDBJ databases">
        <title>Comparative genomics reveals the genomic features of Rhizophagus irregularis, R. cerebriforme, R. diaphanum and Gigaspora rosea, and their symbiotic lifestyle signature.</title>
        <authorList>
            <person name="Morin E."/>
            <person name="San Clemente H."/>
            <person name="Chen E.C.H."/>
            <person name="De La Providencia I."/>
            <person name="Hainaut M."/>
            <person name="Kuo A."/>
            <person name="Kohler A."/>
            <person name="Murat C."/>
            <person name="Tang N."/>
            <person name="Roy S."/>
            <person name="Loubradou J."/>
            <person name="Henrissat B."/>
            <person name="Grigoriev I.V."/>
            <person name="Corradi N."/>
            <person name="Roux C."/>
            <person name="Martin F.M."/>
        </authorList>
    </citation>
    <scope>NUCLEOTIDE SEQUENCE [LARGE SCALE GENOMIC DNA]</scope>
    <source>
        <strain evidence="3 4">DAOM 227022</strain>
    </source>
</reference>
<dbReference type="PANTHER" id="PTHR44329:SF143">
    <property type="entry name" value="RECEPTOR INTERACTING SERINE_THREONINE KINASE 2"/>
    <property type="match status" value="1"/>
</dbReference>
<proteinExistence type="predicted"/>
<dbReference type="Pfam" id="PF07714">
    <property type="entry name" value="PK_Tyr_Ser-Thr"/>
    <property type="match status" value="2"/>
</dbReference>
<dbReference type="Gene3D" id="1.10.10.1010">
    <property type="entry name" value="Intein homing endonuclease, domain IV"/>
    <property type="match status" value="1"/>
</dbReference>
<dbReference type="PANTHER" id="PTHR44329">
    <property type="entry name" value="SERINE/THREONINE-PROTEIN KINASE TNNI3K-RELATED"/>
    <property type="match status" value="1"/>
</dbReference>
<accession>A0A397T740</accession>
<dbReference type="GO" id="GO:0004674">
    <property type="term" value="F:protein serine/threonine kinase activity"/>
    <property type="evidence" value="ECO:0007669"/>
    <property type="project" value="TreeGrafter"/>
</dbReference>
<dbReference type="PROSITE" id="PS50011">
    <property type="entry name" value="PROTEIN_KINASE_DOM"/>
    <property type="match status" value="2"/>
</dbReference>
<name>A0A397T740_9GLOM</name>
<protein>
    <submittedName>
        <fullName evidence="3">Kinase-like domain-containing protein</fullName>
    </submittedName>
</protein>